<accession>A0A564SVI2</accession>
<dbReference type="AlphaFoldDB" id="A0A564SVI2"/>
<name>A0A564SVI2_9FIRM</name>
<protein>
    <submittedName>
        <fullName evidence="3">Phage minor structural protein GP20</fullName>
    </submittedName>
</protein>
<feature type="region of interest" description="Disordered" evidence="2">
    <location>
        <begin position="138"/>
        <end position="169"/>
    </location>
</feature>
<keyword evidence="1" id="KW-0175">Coiled coil</keyword>
<reference evidence="3 4" key="1">
    <citation type="submission" date="2019-07" db="EMBL/GenBank/DDBJ databases">
        <authorList>
            <person name="Hibberd C M."/>
            <person name="Gehrig L. J."/>
            <person name="Chang H.-W."/>
            <person name="Venkatesh S."/>
        </authorList>
    </citation>
    <scope>NUCLEOTIDE SEQUENCE [LARGE SCALE GENOMIC DNA]</scope>
    <source>
        <strain evidence="3">Faecalibacterium_prausnitzii_JG_BgPS064</strain>
    </source>
</reference>
<feature type="coiled-coil region" evidence="1">
    <location>
        <begin position="29"/>
        <end position="56"/>
    </location>
</feature>
<evidence type="ECO:0000313" key="4">
    <source>
        <dbReference type="Proteomes" id="UP000406184"/>
    </source>
</evidence>
<dbReference type="Pfam" id="PF06810">
    <property type="entry name" value="Phage_scaffold"/>
    <property type="match status" value="1"/>
</dbReference>
<sequence length="184" mass="19805">MKREDVKAKIPGITDEQLNWLMSENGADINREKTVAEQFKTQFENAQAQLKTAQDGLAKFDGKKTPDEYEAELTKLRGDMQAQADGFAFDSALNTAIMGKKGRSVKAVRALLDMEALKSSKDRPTDIDKALEEAAKANPWAFGEAAEGGSVRVSSGAEHGTPPTGDTDAVTAAFKAMNPGIKID</sequence>
<dbReference type="Proteomes" id="UP000406184">
    <property type="component" value="Unassembled WGS sequence"/>
</dbReference>
<evidence type="ECO:0000313" key="3">
    <source>
        <dbReference type="EMBL" id="VUW98982.1"/>
    </source>
</evidence>
<dbReference type="RefSeq" id="WP_158398247.1">
    <property type="nucleotide sequence ID" value="NZ_CABHMY010000088.1"/>
</dbReference>
<organism evidence="3 4">
    <name type="scientific">Faecalibacterium prausnitzii</name>
    <dbReference type="NCBI Taxonomy" id="853"/>
    <lineage>
        <taxon>Bacteria</taxon>
        <taxon>Bacillati</taxon>
        <taxon>Bacillota</taxon>
        <taxon>Clostridia</taxon>
        <taxon>Eubacteriales</taxon>
        <taxon>Oscillospiraceae</taxon>
        <taxon>Faecalibacterium</taxon>
    </lineage>
</organism>
<evidence type="ECO:0000256" key="2">
    <source>
        <dbReference type="SAM" id="MobiDB-lite"/>
    </source>
</evidence>
<keyword evidence="4" id="KW-1185">Reference proteome</keyword>
<evidence type="ECO:0000256" key="1">
    <source>
        <dbReference type="SAM" id="Coils"/>
    </source>
</evidence>
<gene>
    <name evidence="3" type="ORF">FPPS064S07_02503</name>
</gene>
<proteinExistence type="predicted"/>
<dbReference type="EMBL" id="CABHMY010000088">
    <property type="protein sequence ID" value="VUW98982.1"/>
    <property type="molecule type" value="Genomic_DNA"/>
</dbReference>
<dbReference type="InterPro" id="IPR009636">
    <property type="entry name" value="SCAF"/>
</dbReference>